<evidence type="ECO:0008006" key="3">
    <source>
        <dbReference type="Google" id="ProtNLM"/>
    </source>
</evidence>
<dbReference type="InParanoid" id="A0A067M5E4"/>
<protein>
    <recommendedName>
        <fullName evidence="3">Tc1-like transposase DDE domain-containing protein</fullName>
    </recommendedName>
</protein>
<dbReference type="Proteomes" id="UP000027195">
    <property type="component" value="Unassembled WGS sequence"/>
</dbReference>
<dbReference type="OrthoDB" id="6511194at2759"/>
<gene>
    <name evidence="1" type="ORF">BOTBODRAFT_115299</name>
</gene>
<dbReference type="PANTHER" id="PTHR35871">
    <property type="entry name" value="EXPRESSED PROTEIN"/>
    <property type="match status" value="1"/>
</dbReference>
<sequence>MFARKKFISAKEVAQHLSSLETRERLNLPAGTIHERTAVRWLQYLGYSWRHEPKGQYKDGHEREDVVDYRQNVFLPAWMRLTEGLTAFDDGNESSVILWFHDECTFYANDCRTLRWVHEDEEPVPYPKGEGLSLMVADFASAQYGWLRAPDGSSEARILFRAGKERDGYLKAQNIQDQATLAMDILDAHYPGHKHVFIYDNAPTHLARAPNALSARRMPLHPPKKKNFLCPVKTSEGLTQSVRMEDGTFPDGTPQSLYFPEGHPQAGLFKGMKEILHERIVKGALLPDPSTLLAQCPKFKCPSPMDTTVHCCCRRILFNQPDFANRTSGLEEHCKARGYEVLFLPRFHCELNFIEQCWAYAKRIYREFPPSPTLLDLERNAVAALDSVPLNAMRNFFRRSFRFMDAYRNGLNGTRAAWACKKYRGHRVIPESLLADMEASGV</sequence>
<dbReference type="AlphaFoldDB" id="A0A067M5E4"/>
<dbReference type="Gene3D" id="3.30.420.10">
    <property type="entry name" value="Ribonuclease H-like superfamily/Ribonuclease H"/>
    <property type="match status" value="1"/>
</dbReference>
<dbReference type="PANTHER" id="PTHR35871:SF1">
    <property type="entry name" value="CXC1-LIKE CYSTEINE CLUSTER ASSOCIATED WITH KDZ TRANSPOSASES DOMAIN-CONTAINING PROTEIN"/>
    <property type="match status" value="1"/>
</dbReference>
<keyword evidence="2" id="KW-1185">Reference proteome</keyword>
<accession>A0A067M5E4</accession>
<dbReference type="HOGENOM" id="CLU_005726_1_0_1"/>
<evidence type="ECO:0000313" key="1">
    <source>
        <dbReference type="EMBL" id="KDQ10774.1"/>
    </source>
</evidence>
<evidence type="ECO:0000313" key="2">
    <source>
        <dbReference type="Proteomes" id="UP000027195"/>
    </source>
</evidence>
<organism evidence="1 2">
    <name type="scientific">Botryobasidium botryosum (strain FD-172 SS1)</name>
    <dbReference type="NCBI Taxonomy" id="930990"/>
    <lineage>
        <taxon>Eukaryota</taxon>
        <taxon>Fungi</taxon>
        <taxon>Dikarya</taxon>
        <taxon>Basidiomycota</taxon>
        <taxon>Agaricomycotina</taxon>
        <taxon>Agaricomycetes</taxon>
        <taxon>Cantharellales</taxon>
        <taxon>Botryobasidiaceae</taxon>
        <taxon>Botryobasidium</taxon>
    </lineage>
</organism>
<proteinExistence type="predicted"/>
<name>A0A067M5E4_BOTB1</name>
<dbReference type="InterPro" id="IPR036397">
    <property type="entry name" value="RNaseH_sf"/>
</dbReference>
<dbReference type="EMBL" id="KL198064">
    <property type="protein sequence ID" value="KDQ10774.1"/>
    <property type="molecule type" value="Genomic_DNA"/>
</dbReference>
<dbReference type="GO" id="GO:0003676">
    <property type="term" value="F:nucleic acid binding"/>
    <property type="evidence" value="ECO:0007669"/>
    <property type="project" value="InterPro"/>
</dbReference>
<reference evidence="2" key="1">
    <citation type="journal article" date="2014" name="Proc. Natl. Acad. Sci. U.S.A.">
        <title>Extensive sampling of basidiomycete genomes demonstrates inadequacy of the white-rot/brown-rot paradigm for wood decay fungi.</title>
        <authorList>
            <person name="Riley R."/>
            <person name="Salamov A.A."/>
            <person name="Brown D.W."/>
            <person name="Nagy L.G."/>
            <person name="Floudas D."/>
            <person name="Held B.W."/>
            <person name="Levasseur A."/>
            <person name="Lombard V."/>
            <person name="Morin E."/>
            <person name="Otillar R."/>
            <person name="Lindquist E.A."/>
            <person name="Sun H."/>
            <person name="LaButti K.M."/>
            <person name="Schmutz J."/>
            <person name="Jabbour D."/>
            <person name="Luo H."/>
            <person name="Baker S.E."/>
            <person name="Pisabarro A.G."/>
            <person name="Walton J.D."/>
            <person name="Blanchette R.A."/>
            <person name="Henrissat B."/>
            <person name="Martin F."/>
            <person name="Cullen D."/>
            <person name="Hibbett D.S."/>
            <person name="Grigoriev I.V."/>
        </authorList>
    </citation>
    <scope>NUCLEOTIDE SEQUENCE [LARGE SCALE GENOMIC DNA]</scope>
    <source>
        <strain evidence="2">FD-172 SS1</strain>
    </source>
</reference>